<dbReference type="InterPro" id="IPR016024">
    <property type="entry name" value="ARM-type_fold"/>
</dbReference>
<protein>
    <submittedName>
        <fullName evidence="1">DNA alkylation repair enzyme</fullName>
    </submittedName>
</protein>
<dbReference type="Pfam" id="PF08713">
    <property type="entry name" value="DNA_alkylation"/>
    <property type="match status" value="1"/>
</dbReference>
<dbReference type="SUPFAM" id="SSF48371">
    <property type="entry name" value="ARM repeat"/>
    <property type="match status" value="1"/>
</dbReference>
<dbReference type="InterPro" id="IPR014825">
    <property type="entry name" value="DNA_alkylation"/>
</dbReference>
<dbReference type="Proteomes" id="UP000265715">
    <property type="component" value="Unassembled WGS sequence"/>
</dbReference>
<dbReference type="AlphaFoldDB" id="A0A399EER6"/>
<dbReference type="CDD" id="cd07064">
    <property type="entry name" value="AlkD_like_1"/>
    <property type="match status" value="1"/>
</dbReference>
<dbReference type="RefSeq" id="WP_119315668.1">
    <property type="nucleotide sequence ID" value="NZ_QXDL01000122.1"/>
</dbReference>
<dbReference type="PANTHER" id="PTHR34070">
    <property type="entry name" value="ARMADILLO-TYPE FOLD"/>
    <property type="match status" value="1"/>
</dbReference>
<evidence type="ECO:0000313" key="2">
    <source>
        <dbReference type="Proteomes" id="UP000265715"/>
    </source>
</evidence>
<name>A0A399EER6_9DEIN</name>
<evidence type="ECO:0000313" key="1">
    <source>
        <dbReference type="EMBL" id="RIH82408.1"/>
    </source>
</evidence>
<organism evidence="1 2">
    <name type="scientific">Calidithermus terrae</name>
    <dbReference type="NCBI Taxonomy" id="1408545"/>
    <lineage>
        <taxon>Bacteria</taxon>
        <taxon>Thermotogati</taxon>
        <taxon>Deinococcota</taxon>
        <taxon>Deinococci</taxon>
        <taxon>Thermales</taxon>
        <taxon>Thermaceae</taxon>
        <taxon>Calidithermus</taxon>
    </lineage>
</organism>
<dbReference type="EMBL" id="QXDL01000122">
    <property type="protein sequence ID" value="RIH82408.1"/>
    <property type="molecule type" value="Genomic_DNA"/>
</dbReference>
<gene>
    <name evidence="1" type="ORF">Mterra_02671</name>
</gene>
<proteinExistence type="predicted"/>
<dbReference type="Gene3D" id="1.25.10.90">
    <property type="match status" value="1"/>
</dbReference>
<sequence>MTPTEFVRQVRAALEPHRDPAQAEPMARYMKNRFPFLGLKRPQLGPLVKPLLARSKGHDEAWLHAAAQGLWELPEREFQYAAVAVLHANRKTLSGHSLELLEALLRAKPWWDSVDALTSSVVGPLVARIPELGPEMDRWSRHPDFWVRRSAILHQLGYKGQTDAERLFRYCLENAPDEEFFIRKAIGWALRQYAYADPERVYAFVEANRARLSPLSVREALKHRKGGK</sequence>
<keyword evidence="2" id="KW-1185">Reference proteome</keyword>
<reference evidence="1 2" key="1">
    <citation type="submission" date="2018-08" db="EMBL/GenBank/DDBJ databases">
        <title>Meiothermus terrae DSM 26712 genome sequencing project.</title>
        <authorList>
            <person name="Da Costa M.S."/>
            <person name="Albuquerque L."/>
            <person name="Raposo P."/>
            <person name="Froufe H.J.C."/>
            <person name="Barroso C.S."/>
            <person name="Egas C."/>
        </authorList>
    </citation>
    <scope>NUCLEOTIDE SEQUENCE [LARGE SCALE GENOMIC DNA]</scope>
    <source>
        <strain evidence="1 2">DSM 26712</strain>
    </source>
</reference>
<comment type="caution">
    <text evidence="1">The sequence shown here is derived from an EMBL/GenBank/DDBJ whole genome shotgun (WGS) entry which is preliminary data.</text>
</comment>
<dbReference type="PANTHER" id="PTHR34070:SF1">
    <property type="entry name" value="DNA ALKYLATION REPAIR PROTEIN"/>
    <property type="match status" value="1"/>
</dbReference>
<accession>A0A399EER6</accession>
<dbReference type="OrthoDB" id="9775346at2"/>